<proteinExistence type="predicted"/>
<keyword evidence="2" id="KW-1185">Reference proteome</keyword>
<dbReference type="Proteomes" id="UP000001299">
    <property type="component" value="Plasmid pCY360"/>
</dbReference>
<dbReference type="HOGENOM" id="CLU_1583454_0_0_9"/>
<sequence>MDTQRLLQKINIKDANGMDTRDDTLQLISDAIDKMTPQDVIEYKEHSINADQLFEKYYPKLSPIPASAIQQIISKIPDIIADYEKAADERGEYLYQLLFAGIAAEIFNQNDKSPVFDGDVDSFSVIPDDYTAWKEKIIALLKEFTQSANGAILLEITLFLGIIPNKKS</sequence>
<name>E0S4H3_BUTPB</name>
<dbReference type="KEGG" id="bpb:bpr_II368"/>
<geneLocation type="plasmid" evidence="1 2">
    <name>pCY360</name>
</geneLocation>
<dbReference type="EMBL" id="CP001812">
    <property type="protein sequence ID" value="ADL36305.1"/>
    <property type="molecule type" value="Genomic_DNA"/>
</dbReference>
<evidence type="ECO:0000313" key="2">
    <source>
        <dbReference type="Proteomes" id="UP000001299"/>
    </source>
</evidence>
<protein>
    <submittedName>
        <fullName evidence="1">Uncharacterized protein</fullName>
    </submittedName>
</protein>
<accession>E0S4H3</accession>
<organism evidence="1 2">
    <name type="scientific">Butyrivibrio proteoclasticus (strain ATCC 51982 / DSM 14932 / B316)</name>
    <name type="common">Clostridium proteoclasticum</name>
    <dbReference type="NCBI Taxonomy" id="515622"/>
    <lineage>
        <taxon>Bacteria</taxon>
        <taxon>Bacillati</taxon>
        <taxon>Bacillota</taxon>
        <taxon>Clostridia</taxon>
        <taxon>Lachnospirales</taxon>
        <taxon>Lachnospiraceae</taxon>
        <taxon>Butyrivibrio</taxon>
    </lineage>
</organism>
<keyword evidence="1" id="KW-0614">Plasmid</keyword>
<reference evidence="1 2" key="1">
    <citation type="journal article" date="2010" name="PLoS ONE">
        <title>The glycobiome of the rumen bacterium Butyrivibrio proteoclasticus B316(T) highlights adaptation to a polysaccharide-rich environment.</title>
        <authorList>
            <person name="Kelly W.J."/>
            <person name="Leahy S.C."/>
            <person name="Altermann E."/>
            <person name="Yeoman C.J."/>
            <person name="Dunne J.C."/>
            <person name="Kong Z."/>
            <person name="Pacheco D.M."/>
            <person name="Li D."/>
            <person name="Noel S.J."/>
            <person name="Moon C.D."/>
            <person name="Cookson A.L."/>
            <person name="Attwood G.T."/>
        </authorList>
    </citation>
    <scope>NUCLEOTIDE SEQUENCE [LARGE SCALE GENOMIC DNA]</scope>
    <source>
        <strain evidence="2">ATCC 51982 / DSM 14932 / B316</strain>
        <plasmid evidence="2">Plasmid pCY360</plasmid>
    </source>
</reference>
<dbReference type="AlphaFoldDB" id="E0S4H3"/>
<evidence type="ECO:0000313" key="1">
    <source>
        <dbReference type="EMBL" id="ADL36305.1"/>
    </source>
</evidence>
<dbReference type="RefSeq" id="WP_013282954.1">
    <property type="nucleotide sequence ID" value="NC_014389.1"/>
</dbReference>
<gene>
    <name evidence="1" type="ordered locus">bpr_II368</name>
</gene>